<dbReference type="RefSeq" id="WP_171682178.1">
    <property type="nucleotide sequence ID" value="NZ_WHNZ01000012.1"/>
</dbReference>
<proteinExistence type="predicted"/>
<reference evidence="1 2" key="1">
    <citation type="submission" date="2019-10" db="EMBL/GenBank/DDBJ databases">
        <title>Description of Paenibacillus pedi sp. nov.</title>
        <authorList>
            <person name="Carlier A."/>
            <person name="Qi S."/>
        </authorList>
    </citation>
    <scope>NUCLEOTIDE SEQUENCE [LARGE SCALE GENOMIC DNA]</scope>
    <source>
        <strain evidence="1 2">LMG 31457</strain>
    </source>
</reference>
<dbReference type="EMBL" id="WHNZ01000012">
    <property type="protein sequence ID" value="NOU99323.1"/>
    <property type="molecule type" value="Genomic_DNA"/>
</dbReference>
<name>A0ABX1ZGV7_9BACL</name>
<protein>
    <submittedName>
        <fullName evidence="1">Uncharacterized protein</fullName>
    </submittedName>
</protein>
<dbReference type="Proteomes" id="UP000618579">
    <property type="component" value="Unassembled WGS sequence"/>
</dbReference>
<accession>A0ABX1ZGV7</accession>
<evidence type="ECO:0000313" key="1">
    <source>
        <dbReference type="EMBL" id="NOU99323.1"/>
    </source>
</evidence>
<organism evidence="1 2">
    <name type="scientific">Paenibacillus planticolens</name>
    <dbReference type="NCBI Taxonomy" id="2654976"/>
    <lineage>
        <taxon>Bacteria</taxon>
        <taxon>Bacillati</taxon>
        <taxon>Bacillota</taxon>
        <taxon>Bacilli</taxon>
        <taxon>Bacillales</taxon>
        <taxon>Paenibacillaceae</taxon>
        <taxon>Paenibacillus</taxon>
    </lineage>
</organism>
<keyword evidence="2" id="KW-1185">Reference proteome</keyword>
<evidence type="ECO:0000313" key="2">
    <source>
        <dbReference type="Proteomes" id="UP000618579"/>
    </source>
</evidence>
<sequence>MNITQIAYEESSLINIAEYEYGFYFEVTHSILQFLTKFFHSPKQEAHLFFRFTTQVQKCLYLAFLSALRRHDVQTGMMLRYSLESMALALYSMYEKNEDIYRKYNAAGTIESIKTTKMVMTWLKEQSPSFADSLKIRKDTISDTLAHGNFLPTVLNSTLVDGKFTFHFFDIEPKEVTKQRLWFIADTCFGFMNMAATLNQNFPCFLLTDVYTDTMYGYTQHINAMRDELLNNNYFSE</sequence>
<comment type="caution">
    <text evidence="1">The sequence shown here is derived from an EMBL/GenBank/DDBJ whole genome shotgun (WGS) entry which is preliminary data.</text>
</comment>
<gene>
    <name evidence="1" type="ORF">GC097_04690</name>
</gene>